<keyword evidence="2" id="KW-1185">Reference proteome</keyword>
<protein>
    <submittedName>
        <fullName evidence="1">Uncharacterized protein</fullName>
    </submittedName>
</protein>
<feature type="non-terminal residue" evidence="1">
    <location>
        <position position="177"/>
    </location>
</feature>
<dbReference type="EMBL" id="JARBHB010000009">
    <property type="protein sequence ID" value="KAJ8875991.1"/>
    <property type="molecule type" value="Genomic_DNA"/>
</dbReference>
<comment type="caution">
    <text evidence="1">The sequence shown here is derived from an EMBL/GenBank/DDBJ whole genome shotgun (WGS) entry which is preliminary data.</text>
</comment>
<sequence>MISQLIITMPKSYQAVTTLIDVIFSQTHQAVTIEFVKNKLIQEEIETGQTGMQEDVSFYASGSTRQGKWSNLQSYNKPNSSKTPTDFPFKCNVCGVRGYKKVDCLNRSPWSQESGLPESESCGAVRIVKNGVTCIEGEKLGNIGKITRTSFKPIPDYKKATRFLEIMSSDAAGPITP</sequence>
<gene>
    <name evidence="1" type="ORF">PR048_023899</name>
</gene>
<accession>A0ABQ9GVG9</accession>
<dbReference type="Proteomes" id="UP001159363">
    <property type="component" value="Chromosome 8"/>
</dbReference>
<name>A0ABQ9GVG9_9NEOP</name>
<proteinExistence type="predicted"/>
<reference evidence="1 2" key="1">
    <citation type="submission" date="2023-02" db="EMBL/GenBank/DDBJ databases">
        <title>LHISI_Scaffold_Assembly.</title>
        <authorList>
            <person name="Stuart O.P."/>
            <person name="Cleave R."/>
            <person name="Magrath M.J.L."/>
            <person name="Mikheyev A.S."/>
        </authorList>
    </citation>
    <scope>NUCLEOTIDE SEQUENCE [LARGE SCALE GENOMIC DNA]</scope>
    <source>
        <strain evidence="1">Daus_M_001</strain>
        <tissue evidence="1">Leg muscle</tissue>
    </source>
</reference>
<organism evidence="1 2">
    <name type="scientific">Dryococelus australis</name>
    <dbReference type="NCBI Taxonomy" id="614101"/>
    <lineage>
        <taxon>Eukaryota</taxon>
        <taxon>Metazoa</taxon>
        <taxon>Ecdysozoa</taxon>
        <taxon>Arthropoda</taxon>
        <taxon>Hexapoda</taxon>
        <taxon>Insecta</taxon>
        <taxon>Pterygota</taxon>
        <taxon>Neoptera</taxon>
        <taxon>Polyneoptera</taxon>
        <taxon>Phasmatodea</taxon>
        <taxon>Verophasmatodea</taxon>
        <taxon>Anareolatae</taxon>
        <taxon>Phasmatidae</taxon>
        <taxon>Eurycanthinae</taxon>
        <taxon>Dryococelus</taxon>
    </lineage>
</organism>
<evidence type="ECO:0000313" key="2">
    <source>
        <dbReference type="Proteomes" id="UP001159363"/>
    </source>
</evidence>
<evidence type="ECO:0000313" key="1">
    <source>
        <dbReference type="EMBL" id="KAJ8875991.1"/>
    </source>
</evidence>